<feature type="region of interest" description="Disordered" evidence="3">
    <location>
        <begin position="18"/>
        <end position="231"/>
    </location>
</feature>
<evidence type="ECO:0000256" key="2">
    <source>
        <dbReference type="ARBA" id="ARBA00023008"/>
    </source>
</evidence>
<dbReference type="EMBL" id="ONZQ02000003">
    <property type="protein sequence ID" value="SPO00132.1"/>
    <property type="molecule type" value="Genomic_DNA"/>
</dbReference>
<evidence type="ECO:0008006" key="7">
    <source>
        <dbReference type="Google" id="ProtNLM"/>
    </source>
</evidence>
<comment type="caution">
    <text evidence="5">The sequence shown here is derived from an EMBL/GenBank/DDBJ whole genome shotgun (WGS) entry which is preliminary data.</text>
</comment>
<accession>A0AAE8ST55</accession>
<feature type="compositionally biased region" description="Polar residues" evidence="3">
    <location>
        <begin position="148"/>
        <end position="166"/>
    </location>
</feature>
<feature type="transmembrane region" description="Helical" evidence="4">
    <location>
        <begin position="239"/>
        <end position="260"/>
    </location>
</feature>
<evidence type="ECO:0000313" key="5">
    <source>
        <dbReference type="EMBL" id="SPO00132.1"/>
    </source>
</evidence>
<evidence type="ECO:0000256" key="4">
    <source>
        <dbReference type="SAM" id="Phobius"/>
    </source>
</evidence>
<sequence>MRQPRTFSERLALLNRLNRRQVEETDDDEDSDDDEVAGLEDAVDSASESGDDDDDISSTDGDIEEGDPAVSPDPGAALPPSAPPGAVEPPAASPTDPPAVLPAPVKSDPPPPAPTTSAKPTPPEASTSTTSAKPEPTGIVNNPAEPAPSSQEELSTTAQVISQITSAAGAEPTESASPSEVAPIVSNTPEASNSLVLGGQNGSPTASGTAAAETTSGGAEAVESGGGGGGQAMSTGASVGITFGALAGLGLMVTVGLALYKWRKRHNAAVYDRPAPPGVYTSDEKQAAVMDAAMRAVYNDDGNEEPGRLYSEHNVSRQEPEGAYQKVTSWIKDTANRVSERTEWAFGPSQEPTFVRAEAPAREPTDAPVAGQVAEPIREPARAAKRATTMTTMTGSLLPLAALAALASAHGLVEAPVARSPGAATAAACGQNMVKFYTDDPTSYPEALFRGAGWDQGYNPELCNHYLCKGFQFEDNAENVQTYAAGDVVDFEVFIRIPHVGYANVSVVDLASNSVIGDALKVWESGYADGAKFPNLPADQTAFSVTIPELGEQCAEPGACALQWYWFGQGQTYESCVDFVVPAAAEPEE</sequence>
<keyword evidence="6" id="KW-1185">Reference proteome</keyword>
<keyword evidence="4" id="KW-0812">Transmembrane</keyword>
<dbReference type="Gene3D" id="2.70.50.70">
    <property type="match status" value="1"/>
</dbReference>
<keyword evidence="4" id="KW-1133">Transmembrane helix</keyword>
<gene>
    <name evidence="5" type="ORF">DNG_02983</name>
</gene>
<dbReference type="AlphaFoldDB" id="A0AAE8ST55"/>
<evidence type="ECO:0000313" key="6">
    <source>
        <dbReference type="Proteomes" id="UP001187682"/>
    </source>
</evidence>
<dbReference type="InterPro" id="IPR052282">
    <property type="entry name" value="Starch-active_LPMO"/>
</dbReference>
<feature type="compositionally biased region" description="Low complexity" evidence="3">
    <location>
        <begin position="115"/>
        <end position="137"/>
    </location>
</feature>
<proteinExistence type="predicted"/>
<name>A0AAE8ST55_9PEZI</name>
<dbReference type="PANTHER" id="PTHR36575:SF2">
    <property type="entry name" value="CHITIN-BINDING TYPE-4 DOMAIN-CONTAINING PROTEIN-RELATED"/>
    <property type="match status" value="1"/>
</dbReference>
<feature type="compositionally biased region" description="Polar residues" evidence="3">
    <location>
        <begin position="185"/>
        <end position="195"/>
    </location>
</feature>
<reference evidence="5" key="1">
    <citation type="submission" date="2018-03" db="EMBL/GenBank/DDBJ databases">
        <authorList>
            <person name="Guldener U."/>
        </authorList>
    </citation>
    <scope>NUCLEOTIDE SEQUENCE</scope>
</reference>
<dbReference type="PANTHER" id="PTHR36575">
    <property type="entry name" value="BINDING PROTEIN, PUTATIVE (AFU_ORTHOLOGUE AFUA_1G14430)-RELATED"/>
    <property type="match status" value="1"/>
</dbReference>
<dbReference type="Proteomes" id="UP001187682">
    <property type="component" value="Unassembled WGS sequence"/>
</dbReference>
<comment type="cofactor">
    <cofactor evidence="1">
        <name>Cu(2+)</name>
        <dbReference type="ChEBI" id="CHEBI:29036"/>
    </cofactor>
</comment>
<protein>
    <recommendedName>
        <fullName evidence="7">Chitin-binding type-4 domain-containing protein</fullName>
    </recommendedName>
</protein>
<evidence type="ECO:0000256" key="1">
    <source>
        <dbReference type="ARBA" id="ARBA00001973"/>
    </source>
</evidence>
<feature type="compositionally biased region" description="Acidic residues" evidence="3">
    <location>
        <begin position="24"/>
        <end position="67"/>
    </location>
</feature>
<keyword evidence="4" id="KW-0472">Membrane</keyword>
<feature type="compositionally biased region" description="Low complexity" evidence="3">
    <location>
        <begin position="205"/>
        <end position="223"/>
    </location>
</feature>
<evidence type="ECO:0000256" key="3">
    <source>
        <dbReference type="SAM" id="MobiDB-lite"/>
    </source>
</evidence>
<organism evidence="5 6">
    <name type="scientific">Cephalotrichum gorgonifer</name>
    <dbReference type="NCBI Taxonomy" id="2041049"/>
    <lineage>
        <taxon>Eukaryota</taxon>
        <taxon>Fungi</taxon>
        <taxon>Dikarya</taxon>
        <taxon>Ascomycota</taxon>
        <taxon>Pezizomycotina</taxon>
        <taxon>Sordariomycetes</taxon>
        <taxon>Hypocreomycetidae</taxon>
        <taxon>Microascales</taxon>
        <taxon>Microascaceae</taxon>
        <taxon>Cephalotrichum</taxon>
    </lineage>
</organism>
<feature type="compositionally biased region" description="Pro residues" evidence="3">
    <location>
        <begin position="80"/>
        <end position="114"/>
    </location>
</feature>
<keyword evidence="2" id="KW-0186">Copper</keyword>